<dbReference type="PANTHER" id="PTHR23176:SF129">
    <property type="entry name" value="RHO GTPASE ACTIVATING PROTEIN AT 16F, ISOFORM E-RELATED"/>
    <property type="match status" value="1"/>
</dbReference>
<dbReference type="Pfam" id="PF00787">
    <property type="entry name" value="PX"/>
    <property type="match status" value="1"/>
</dbReference>
<comment type="caution">
    <text evidence="7">The sequence shown here is derived from an EMBL/GenBank/DDBJ whole genome shotgun (WGS) entry which is preliminary data.</text>
</comment>
<evidence type="ECO:0000256" key="1">
    <source>
        <dbReference type="ARBA" id="ARBA00022468"/>
    </source>
</evidence>
<feature type="compositionally biased region" description="Polar residues" evidence="3">
    <location>
        <begin position="1078"/>
        <end position="1112"/>
    </location>
</feature>
<organism evidence="7 8">
    <name type="scientific">Hesseltinella vesiculosa</name>
    <dbReference type="NCBI Taxonomy" id="101127"/>
    <lineage>
        <taxon>Eukaryota</taxon>
        <taxon>Fungi</taxon>
        <taxon>Fungi incertae sedis</taxon>
        <taxon>Mucoromycota</taxon>
        <taxon>Mucoromycotina</taxon>
        <taxon>Mucoromycetes</taxon>
        <taxon>Mucorales</taxon>
        <taxon>Cunninghamellaceae</taxon>
        <taxon>Hesseltinella</taxon>
    </lineage>
</organism>
<feature type="domain" description="Rho-GAP" evidence="6">
    <location>
        <begin position="719"/>
        <end position="909"/>
    </location>
</feature>
<evidence type="ECO:0000256" key="3">
    <source>
        <dbReference type="SAM" id="MobiDB-lite"/>
    </source>
</evidence>
<dbReference type="Gene3D" id="3.30.1520.10">
    <property type="entry name" value="Phox-like domain"/>
    <property type="match status" value="1"/>
</dbReference>
<evidence type="ECO:0000313" key="7">
    <source>
        <dbReference type="EMBL" id="ORX56426.1"/>
    </source>
</evidence>
<name>A0A1X2GL36_9FUNG</name>
<feature type="region of interest" description="Disordered" evidence="3">
    <location>
        <begin position="910"/>
        <end position="929"/>
    </location>
</feature>
<dbReference type="InterPro" id="IPR050729">
    <property type="entry name" value="Rho-GAP"/>
</dbReference>
<feature type="region of interest" description="Disordered" evidence="3">
    <location>
        <begin position="176"/>
        <end position="255"/>
    </location>
</feature>
<dbReference type="SUPFAM" id="SSF48350">
    <property type="entry name" value="GTPase activation domain, GAP"/>
    <property type="match status" value="1"/>
</dbReference>
<evidence type="ECO:0000259" key="5">
    <source>
        <dbReference type="PROSITE" id="PS50195"/>
    </source>
</evidence>
<dbReference type="InterPro" id="IPR008936">
    <property type="entry name" value="Rho_GTPase_activation_prot"/>
</dbReference>
<dbReference type="EMBL" id="MCGT01000010">
    <property type="protein sequence ID" value="ORX56426.1"/>
    <property type="molecule type" value="Genomic_DNA"/>
</dbReference>
<protein>
    <submittedName>
        <fullName evidence="7">RhoGAP-domain-containing protein</fullName>
    </submittedName>
</protein>
<dbReference type="InterPro" id="IPR001683">
    <property type="entry name" value="PX_dom"/>
</dbReference>
<evidence type="ECO:0000256" key="2">
    <source>
        <dbReference type="SAM" id="Coils"/>
    </source>
</evidence>
<feature type="region of interest" description="Disordered" evidence="3">
    <location>
        <begin position="608"/>
        <end position="672"/>
    </location>
</feature>
<reference evidence="7 8" key="1">
    <citation type="submission" date="2016-07" db="EMBL/GenBank/DDBJ databases">
        <title>Pervasive Adenine N6-methylation of Active Genes in Fungi.</title>
        <authorList>
            <consortium name="DOE Joint Genome Institute"/>
            <person name="Mondo S.J."/>
            <person name="Dannebaum R.O."/>
            <person name="Kuo R.C."/>
            <person name="Labutti K."/>
            <person name="Haridas S."/>
            <person name="Kuo A."/>
            <person name="Salamov A."/>
            <person name="Ahrendt S.R."/>
            <person name="Lipzen A."/>
            <person name="Sullivan W."/>
            <person name="Andreopoulos W.B."/>
            <person name="Clum A."/>
            <person name="Lindquist E."/>
            <person name="Daum C."/>
            <person name="Ramamoorthy G.K."/>
            <person name="Gryganskyi A."/>
            <person name="Culley D."/>
            <person name="Magnuson J.K."/>
            <person name="James T.Y."/>
            <person name="O'Malley M.A."/>
            <person name="Stajich J.E."/>
            <person name="Spatafora J.W."/>
            <person name="Visel A."/>
            <person name="Grigoriev I.V."/>
        </authorList>
    </citation>
    <scope>NUCLEOTIDE SEQUENCE [LARGE SCALE GENOMIC DNA]</scope>
    <source>
        <strain evidence="7 8">NRRL 3301</strain>
    </source>
</reference>
<dbReference type="SMART" id="SM00233">
    <property type="entry name" value="PH"/>
    <property type="match status" value="1"/>
</dbReference>
<feature type="domain" description="PH" evidence="4">
    <location>
        <begin position="474"/>
        <end position="579"/>
    </location>
</feature>
<dbReference type="SUPFAM" id="SSF64268">
    <property type="entry name" value="PX domain"/>
    <property type="match status" value="1"/>
</dbReference>
<dbReference type="Pfam" id="PF00169">
    <property type="entry name" value="PH"/>
    <property type="match status" value="1"/>
</dbReference>
<dbReference type="PROSITE" id="PS50003">
    <property type="entry name" value="PH_DOMAIN"/>
    <property type="match status" value="1"/>
</dbReference>
<feature type="compositionally biased region" description="Low complexity" evidence="3">
    <location>
        <begin position="1060"/>
        <end position="1077"/>
    </location>
</feature>
<keyword evidence="2" id="KW-0175">Coiled coil</keyword>
<dbReference type="GO" id="GO:0007165">
    <property type="term" value="P:signal transduction"/>
    <property type="evidence" value="ECO:0007669"/>
    <property type="project" value="InterPro"/>
</dbReference>
<dbReference type="GO" id="GO:0005096">
    <property type="term" value="F:GTPase activator activity"/>
    <property type="evidence" value="ECO:0007669"/>
    <property type="project" value="UniProtKB-KW"/>
</dbReference>
<dbReference type="InterPro" id="IPR000198">
    <property type="entry name" value="RhoGAP_dom"/>
</dbReference>
<dbReference type="Gene3D" id="2.30.29.30">
    <property type="entry name" value="Pleckstrin-homology domain (PH domain)/Phosphotyrosine-binding domain (PTB)"/>
    <property type="match status" value="1"/>
</dbReference>
<keyword evidence="1" id="KW-0343">GTPase activation</keyword>
<dbReference type="GO" id="GO:0035091">
    <property type="term" value="F:phosphatidylinositol binding"/>
    <property type="evidence" value="ECO:0007669"/>
    <property type="project" value="InterPro"/>
</dbReference>
<feature type="compositionally biased region" description="Basic residues" evidence="3">
    <location>
        <begin position="646"/>
        <end position="655"/>
    </location>
</feature>
<dbReference type="PROSITE" id="PS50238">
    <property type="entry name" value="RHOGAP"/>
    <property type="match status" value="1"/>
</dbReference>
<evidence type="ECO:0000259" key="6">
    <source>
        <dbReference type="PROSITE" id="PS50238"/>
    </source>
</evidence>
<feature type="domain" description="PX" evidence="5">
    <location>
        <begin position="347"/>
        <end position="468"/>
    </location>
</feature>
<accession>A0A1X2GL36</accession>
<feature type="compositionally biased region" description="Polar residues" evidence="3">
    <location>
        <begin position="1032"/>
        <end position="1044"/>
    </location>
</feature>
<evidence type="ECO:0000259" key="4">
    <source>
        <dbReference type="PROSITE" id="PS50003"/>
    </source>
</evidence>
<dbReference type="GO" id="GO:0005737">
    <property type="term" value="C:cytoplasm"/>
    <property type="evidence" value="ECO:0007669"/>
    <property type="project" value="TreeGrafter"/>
</dbReference>
<dbReference type="Gene3D" id="1.10.555.10">
    <property type="entry name" value="Rho GTPase activation protein"/>
    <property type="match status" value="1"/>
</dbReference>
<proteinExistence type="predicted"/>
<dbReference type="Pfam" id="PF00620">
    <property type="entry name" value="RhoGAP"/>
    <property type="match status" value="1"/>
</dbReference>
<sequence length="1146" mass="126511">MTEVVPPSLNIGPSQTDHLWKIIEKQRGIIQELQAELASVVSERDQLLKQTGQPSPPPTKDLAHYAQLALPAEPPAQAPAPLAVSTQPTSFSAFDMMFDTTEPLDITLKTPTTANNASLEVHDLFHDDTASTVELAAAMDEKDIMLYTKYHEAVRRKNAPVFTSSTSYAANVDGSFSVQSSLPPPPMRHGPGSSGSSSSSTPPQLSQPLPLDPILANDSQPNAFLNSSTGRTPRTPNFPPAPIIDQHSQTPPPQQRITIMTSPVPPTPTAQQSSYSLQRFVEDDEVPDPTVATTGYIPPQPTSPPALSRAFAPPRPLDLDTAAPANMYGSLQSPPPPNTPKPTATLDVLVKVISANMTTNEKGKVIFSFTVRVGKKSPVAADGMEPLWSSEKPFADFIALDQTIKAKQPSVYNQLLRLPDKSLFVSRAPAKVDERRMMVEQYLQRVLSLPLTDMTDLCDFLSTNVIEKHHSGPPKRKFGYLTKRGKNWGGWKLRFFVLDGHTLNYFESKGGEYLGSIQLPRAQIGRQVNQASGEDAYRHAFLILEPKKSAPQGVARHVLCADSDFERDQWVEAIKQYILDDDMTRVPPNASGSEGNDYREQLNKYLRRTKSDASNPKKKSHQRQRSSLDENDLKNVMNGDEDEKKKKSFWGKKKTQQAEVTGPTPVTPSGKNNPLQGLQGALSADQAAAIMNGTSILGFPDLQQTLSPDERGPKQVFGIPLDEAIQVSRVAPEYELPSIVYRCIEFLEAKDAAQEEGIYRLSGSAARIKKLKEKFNQEGDVQLLDLEEYNHEVHAIAGLLKMWFRELPGSVLTMELLNDFLQVADVEDRQYRTEELGRLVSMLPMSNYTLLRTLSAHLIRIVQNAGVNKMTLRNIGIVFSATLGIPAVIFNQFLSEFDYVFFTKYDPTASANPPTAPTPAPVPEQQSPPVMILPPIVDKRGRSNRNSTLYMGNAPKSIVGLERRTQGYTTIIEDDDEDNTLGLDHEELRALQQSRQQNFSDDEYQIDYNDILSSSPQAHTTPSFLEQQPSAYAQQMTSSNSMAQDTAPRAFTSHSPPPQLELSSSPQQLPSHIPHSSASPQQLSPHQSYHGQSRGLSPSPNHPRSYSSTSTPTHDRSRSPHPRSFSASPALPESTEYTAMVIEPSF</sequence>
<dbReference type="InterPro" id="IPR036871">
    <property type="entry name" value="PX_dom_sf"/>
</dbReference>
<gene>
    <name evidence="7" type="ORF">DM01DRAFT_1406730</name>
</gene>
<dbReference type="InterPro" id="IPR011993">
    <property type="entry name" value="PH-like_dom_sf"/>
</dbReference>
<dbReference type="Proteomes" id="UP000242146">
    <property type="component" value="Unassembled WGS sequence"/>
</dbReference>
<dbReference type="OrthoDB" id="185175at2759"/>
<dbReference type="CDD" id="cd06093">
    <property type="entry name" value="PX_domain"/>
    <property type="match status" value="1"/>
</dbReference>
<dbReference type="PROSITE" id="PS50195">
    <property type="entry name" value="PX"/>
    <property type="match status" value="1"/>
</dbReference>
<evidence type="ECO:0000313" key="8">
    <source>
        <dbReference type="Proteomes" id="UP000242146"/>
    </source>
</evidence>
<feature type="coiled-coil region" evidence="2">
    <location>
        <begin position="23"/>
        <end position="50"/>
    </location>
</feature>
<feature type="compositionally biased region" description="Polar residues" evidence="3">
    <location>
        <begin position="217"/>
        <end position="235"/>
    </location>
</feature>
<dbReference type="AlphaFoldDB" id="A0A1X2GL36"/>
<dbReference type="STRING" id="101127.A0A1X2GL36"/>
<feature type="compositionally biased region" description="Low complexity" evidence="3">
    <location>
        <begin position="189"/>
        <end position="213"/>
    </location>
</feature>
<dbReference type="PANTHER" id="PTHR23176">
    <property type="entry name" value="RHO/RAC/CDC GTPASE-ACTIVATING PROTEIN"/>
    <property type="match status" value="1"/>
</dbReference>
<feature type="region of interest" description="Disordered" evidence="3">
    <location>
        <begin position="1032"/>
        <end position="1146"/>
    </location>
</feature>
<dbReference type="InterPro" id="IPR001849">
    <property type="entry name" value="PH_domain"/>
</dbReference>
<dbReference type="SUPFAM" id="SSF50729">
    <property type="entry name" value="PH domain-like"/>
    <property type="match status" value="1"/>
</dbReference>
<keyword evidence="8" id="KW-1185">Reference proteome</keyword>
<dbReference type="SMART" id="SM00324">
    <property type="entry name" value="RhoGAP"/>
    <property type="match status" value="1"/>
</dbReference>